<evidence type="ECO:0000313" key="14">
    <source>
        <dbReference type="EMBL" id="OAO17618.1"/>
    </source>
</evidence>
<dbReference type="InterPro" id="IPR040990">
    <property type="entry name" value="DUF5600"/>
</dbReference>
<evidence type="ECO:0000256" key="9">
    <source>
        <dbReference type="ARBA" id="ARBA00022840"/>
    </source>
</evidence>
<evidence type="ECO:0000256" key="5">
    <source>
        <dbReference type="ARBA" id="ARBA00022723"/>
    </source>
</evidence>
<dbReference type="Gene3D" id="1.10.268.20">
    <property type="match status" value="1"/>
</dbReference>
<dbReference type="SMART" id="SM00027">
    <property type="entry name" value="EH"/>
    <property type="match status" value="1"/>
</dbReference>
<dbReference type="InterPro" id="IPR000261">
    <property type="entry name" value="EH_dom"/>
</dbReference>
<dbReference type="Pfam" id="PF12763">
    <property type="entry name" value="EH"/>
    <property type="match status" value="1"/>
</dbReference>
<dbReference type="CDD" id="cd09913">
    <property type="entry name" value="EHD"/>
    <property type="match status" value="1"/>
</dbReference>
<keyword evidence="15" id="KW-1185">Reference proteome</keyword>
<dbReference type="PANTHER" id="PTHR11216:SF31">
    <property type="entry name" value="AT21416P"/>
    <property type="match status" value="1"/>
</dbReference>
<evidence type="ECO:0000256" key="2">
    <source>
        <dbReference type="ARBA" id="ARBA00004413"/>
    </source>
</evidence>
<evidence type="ECO:0000256" key="10">
    <source>
        <dbReference type="ARBA" id="ARBA00023136"/>
    </source>
</evidence>
<dbReference type="InterPro" id="IPR045063">
    <property type="entry name" value="Dynamin_N"/>
</dbReference>
<name>A0A196SKP6_BLAHN</name>
<dbReference type="PANTHER" id="PTHR11216">
    <property type="entry name" value="EH DOMAIN"/>
    <property type="match status" value="1"/>
</dbReference>
<dbReference type="InterPro" id="IPR018247">
    <property type="entry name" value="EF_Hand_1_Ca_BS"/>
</dbReference>
<dbReference type="SUPFAM" id="SSF47473">
    <property type="entry name" value="EF-hand"/>
    <property type="match status" value="1"/>
</dbReference>
<keyword evidence="5" id="KW-0479">Metal-binding</keyword>
<dbReference type="Pfam" id="PF00350">
    <property type="entry name" value="Dynamin_N"/>
    <property type="match status" value="1"/>
</dbReference>
<evidence type="ECO:0000313" key="15">
    <source>
        <dbReference type="Proteomes" id="UP000078348"/>
    </source>
</evidence>
<accession>A0A196SKP6</accession>
<dbReference type="Pfam" id="PF18150">
    <property type="entry name" value="DUF5600"/>
    <property type="match status" value="1"/>
</dbReference>
<dbReference type="PROSITE" id="PS00018">
    <property type="entry name" value="EF_HAND_1"/>
    <property type="match status" value="1"/>
</dbReference>
<keyword evidence="8" id="KW-0106">Calcium</keyword>
<evidence type="ECO:0000256" key="4">
    <source>
        <dbReference type="ARBA" id="ARBA00022553"/>
    </source>
</evidence>
<dbReference type="GO" id="GO:0005525">
    <property type="term" value="F:GTP binding"/>
    <property type="evidence" value="ECO:0007669"/>
    <property type="project" value="InterPro"/>
</dbReference>
<keyword evidence="9" id="KW-0067">ATP-binding</keyword>
<keyword evidence="10" id="KW-0472">Membrane</keyword>
<dbReference type="Gene3D" id="3.40.50.300">
    <property type="entry name" value="P-loop containing nucleotide triphosphate hydrolases"/>
    <property type="match status" value="1"/>
</dbReference>
<dbReference type="CDD" id="cd00052">
    <property type="entry name" value="EH"/>
    <property type="match status" value="1"/>
</dbReference>
<keyword evidence="6" id="KW-0547">Nucleotide-binding</keyword>
<evidence type="ECO:0000256" key="3">
    <source>
        <dbReference type="ARBA" id="ARBA00022475"/>
    </source>
</evidence>
<dbReference type="InterPro" id="IPR027417">
    <property type="entry name" value="P-loop_NTPase"/>
</dbReference>
<evidence type="ECO:0000259" key="12">
    <source>
        <dbReference type="PROSITE" id="PS50222"/>
    </source>
</evidence>
<dbReference type="GO" id="GO:0016197">
    <property type="term" value="P:endosomal transport"/>
    <property type="evidence" value="ECO:0007669"/>
    <property type="project" value="TreeGrafter"/>
</dbReference>
<dbReference type="InterPro" id="IPR002048">
    <property type="entry name" value="EF_hand_dom"/>
</dbReference>
<dbReference type="Pfam" id="PF16880">
    <property type="entry name" value="EHD_N"/>
    <property type="match status" value="1"/>
</dbReference>
<dbReference type="GO" id="GO:0006897">
    <property type="term" value="P:endocytosis"/>
    <property type="evidence" value="ECO:0007669"/>
    <property type="project" value="TreeGrafter"/>
</dbReference>
<organism evidence="14 15">
    <name type="scientific">Blastocystis sp. subtype 1 (strain ATCC 50177 / NandII)</name>
    <dbReference type="NCBI Taxonomy" id="478820"/>
    <lineage>
        <taxon>Eukaryota</taxon>
        <taxon>Sar</taxon>
        <taxon>Stramenopiles</taxon>
        <taxon>Bigyra</taxon>
        <taxon>Opalozoa</taxon>
        <taxon>Opalinata</taxon>
        <taxon>Blastocystidae</taxon>
        <taxon>Blastocystis</taxon>
    </lineage>
</organism>
<dbReference type="InterPro" id="IPR030381">
    <property type="entry name" value="G_DYNAMIN_dom"/>
</dbReference>
<evidence type="ECO:0000256" key="7">
    <source>
        <dbReference type="ARBA" id="ARBA00022753"/>
    </source>
</evidence>
<reference evidence="14 15" key="1">
    <citation type="submission" date="2016-05" db="EMBL/GenBank/DDBJ databases">
        <title>Nuclear genome of Blastocystis sp. subtype 1 NandII.</title>
        <authorList>
            <person name="Gentekaki E."/>
            <person name="Curtis B."/>
            <person name="Stairs C."/>
            <person name="Eme L."/>
            <person name="Herman E."/>
            <person name="Klimes V."/>
            <person name="Arias M.C."/>
            <person name="Elias M."/>
            <person name="Hilliou F."/>
            <person name="Klute M."/>
            <person name="Malik S.-B."/>
            <person name="Pightling A."/>
            <person name="Rachubinski R."/>
            <person name="Salas D."/>
            <person name="Schlacht A."/>
            <person name="Suga H."/>
            <person name="Archibald J."/>
            <person name="Ball S.G."/>
            <person name="Clark G."/>
            <person name="Dacks J."/>
            <person name="Van Der Giezen M."/>
            <person name="Tsaousis A."/>
            <person name="Roger A."/>
        </authorList>
    </citation>
    <scope>NUCLEOTIDE SEQUENCE [LARGE SCALE GENOMIC DNA]</scope>
    <source>
        <strain evidence="15">ATCC 50177 / NandII</strain>
    </source>
</reference>
<dbReference type="AlphaFoldDB" id="A0A196SKP6"/>
<evidence type="ECO:0000256" key="8">
    <source>
        <dbReference type="ARBA" id="ARBA00022837"/>
    </source>
</evidence>
<evidence type="ECO:0000256" key="6">
    <source>
        <dbReference type="ARBA" id="ARBA00022741"/>
    </source>
</evidence>
<proteinExistence type="predicted"/>
<dbReference type="SUPFAM" id="SSF52540">
    <property type="entry name" value="P-loop containing nucleoside triphosphate hydrolases"/>
    <property type="match status" value="1"/>
</dbReference>
<dbReference type="GO" id="GO:0005509">
    <property type="term" value="F:calcium ion binding"/>
    <property type="evidence" value="ECO:0007669"/>
    <property type="project" value="InterPro"/>
</dbReference>
<dbReference type="OrthoDB" id="1716625at2759"/>
<dbReference type="GO" id="GO:0055038">
    <property type="term" value="C:recycling endosome membrane"/>
    <property type="evidence" value="ECO:0007669"/>
    <property type="project" value="UniProtKB-SubCell"/>
</dbReference>
<comment type="caution">
    <text evidence="14">The sequence shown here is derived from an EMBL/GenBank/DDBJ whole genome shotgun (WGS) entry which is preliminary data.</text>
</comment>
<feature type="domain" description="EF-hand" evidence="12">
    <location>
        <begin position="637"/>
        <end position="672"/>
    </location>
</feature>
<evidence type="ECO:0000259" key="13">
    <source>
        <dbReference type="PROSITE" id="PS51718"/>
    </source>
</evidence>
<sequence>MLSVKSLNKVFREATESTSIEFVMTKNGEVMMSTIDNMNYEGVFLSALGRCWKGFDILENNPMQYQIYTYEQCNAVVTPCCGKYLIAGVANHSIPIGKVKCKLFSLRDFIEEEFKKLNYASYRNRLIEFYKQYNPEKLSMVDQILAAYAGKEDQLFSELEARYGPAKAPVQAAAQAPRPAKKRAVETAGEYFSQENPVIREITQRVQAIYAEKMLPIEETYMYDKFYETLMNDNDFEAKPMTSFIRYLLECDYQGMRVGPEPTTDKFISVMFGDTERVIPGNAAAVSADLPFNSLQQFGSGFLNRFEVVQVPSPVLKSITFIDTPGVLSGEKQRLNRTYDFAQVIHYFADRADRILILFDAHKLDISDEMKEAIEALRGNDDKVRVVLNKADSVDKQQLMRIYGALMWSLGRVIKNPEVTRVYLGSFWDQPLRYDYFKDLFAVEQMDLFADLRGLPSNSLMRKINDLVRRARVSKAHALLLSYLRKQMPKMFSKQKKQQELIDQMPEIFQMIQTEYRLPPSDFPDLDRFVQVVSNMDFSTFPKYKPELFEALDEVLARDIPEIMNMLPKPSDAEEGKEEDDEGENPFAEVQLVKGTATWRITAAHKAECDNVFSTLKQNNGKASGSAVKAVLMKSDLEMNDLRKIWELADIDKDGKMDAGEFAVAMWLVNEKMAGKPLPDVLPDDLIPPSKRDSHVF</sequence>
<evidence type="ECO:0000256" key="1">
    <source>
        <dbReference type="ARBA" id="ARBA00004125"/>
    </source>
</evidence>
<dbReference type="Gene3D" id="1.10.238.10">
    <property type="entry name" value="EF-hand"/>
    <property type="match status" value="1"/>
</dbReference>
<dbReference type="GO" id="GO:0005524">
    <property type="term" value="F:ATP binding"/>
    <property type="evidence" value="ECO:0007669"/>
    <property type="project" value="UniProtKB-KW"/>
</dbReference>
<dbReference type="Proteomes" id="UP000078348">
    <property type="component" value="Unassembled WGS sequence"/>
</dbReference>
<dbReference type="PROSITE" id="PS51718">
    <property type="entry name" value="G_DYNAMIN_2"/>
    <property type="match status" value="1"/>
</dbReference>
<dbReference type="GO" id="GO:0005886">
    <property type="term" value="C:plasma membrane"/>
    <property type="evidence" value="ECO:0007669"/>
    <property type="project" value="UniProtKB-SubCell"/>
</dbReference>
<keyword evidence="3" id="KW-1003">Cell membrane</keyword>
<feature type="domain" description="EH" evidence="11">
    <location>
        <begin position="605"/>
        <end position="693"/>
    </location>
</feature>
<comment type="subcellular location">
    <subcellularLocation>
        <location evidence="2">Cell membrane</location>
        <topology evidence="2">Peripheral membrane protein</topology>
        <orientation evidence="2">Cytoplasmic side</orientation>
    </subcellularLocation>
    <subcellularLocation>
        <location evidence="1">Endosome membrane</location>
        <topology evidence="1">Peripheral membrane protein</topology>
        <orientation evidence="1">Cytoplasmic side</orientation>
    </subcellularLocation>
</comment>
<dbReference type="EMBL" id="LXWW01000023">
    <property type="protein sequence ID" value="OAO17618.1"/>
    <property type="molecule type" value="Genomic_DNA"/>
</dbReference>
<gene>
    <name evidence="14" type="ORF">AV274_0642</name>
</gene>
<dbReference type="PROSITE" id="PS50031">
    <property type="entry name" value="EH"/>
    <property type="match status" value="1"/>
</dbReference>
<keyword evidence="4" id="KW-0597">Phosphoprotein</keyword>
<protein>
    <submittedName>
        <fullName evidence="14">EH domain-containing protein</fullName>
    </submittedName>
</protein>
<keyword evidence="7" id="KW-0967">Endosome</keyword>
<dbReference type="InterPro" id="IPR031692">
    <property type="entry name" value="EHD_N"/>
</dbReference>
<dbReference type="PROSITE" id="PS50222">
    <property type="entry name" value="EF_HAND_2"/>
    <property type="match status" value="1"/>
</dbReference>
<feature type="domain" description="Dynamin-type G" evidence="13">
    <location>
        <begin position="225"/>
        <end position="469"/>
    </location>
</feature>
<evidence type="ECO:0000259" key="11">
    <source>
        <dbReference type="PROSITE" id="PS50031"/>
    </source>
</evidence>
<dbReference type="InterPro" id="IPR011992">
    <property type="entry name" value="EF-hand-dom_pair"/>
</dbReference>
<dbReference type="STRING" id="478820.A0A196SKP6"/>